<protein>
    <submittedName>
        <fullName evidence="1">Uncharacterized protein</fullName>
    </submittedName>
</protein>
<organism evidence="1">
    <name type="scientific">Anguilla anguilla</name>
    <name type="common">European freshwater eel</name>
    <name type="synonym">Muraena anguilla</name>
    <dbReference type="NCBI Taxonomy" id="7936"/>
    <lineage>
        <taxon>Eukaryota</taxon>
        <taxon>Metazoa</taxon>
        <taxon>Chordata</taxon>
        <taxon>Craniata</taxon>
        <taxon>Vertebrata</taxon>
        <taxon>Euteleostomi</taxon>
        <taxon>Actinopterygii</taxon>
        <taxon>Neopterygii</taxon>
        <taxon>Teleostei</taxon>
        <taxon>Anguilliformes</taxon>
        <taxon>Anguillidae</taxon>
        <taxon>Anguilla</taxon>
    </lineage>
</organism>
<reference evidence="1" key="2">
    <citation type="journal article" date="2015" name="Fish Shellfish Immunol.">
        <title>Early steps in the European eel (Anguilla anguilla)-Vibrio vulnificus interaction in the gills: Role of the RtxA13 toxin.</title>
        <authorList>
            <person name="Callol A."/>
            <person name="Pajuelo D."/>
            <person name="Ebbesson L."/>
            <person name="Teles M."/>
            <person name="MacKenzie S."/>
            <person name="Amaro C."/>
        </authorList>
    </citation>
    <scope>NUCLEOTIDE SEQUENCE</scope>
</reference>
<accession>A0A0E9RXI6</accession>
<name>A0A0E9RXI6_ANGAN</name>
<reference evidence="1" key="1">
    <citation type="submission" date="2014-11" db="EMBL/GenBank/DDBJ databases">
        <authorList>
            <person name="Amaro Gonzalez C."/>
        </authorList>
    </citation>
    <scope>NUCLEOTIDE SEQUENCE</scope>
</reference>
<dbReference type="EMBL" id="GBXM01074721">
    <property type="protein sequence ID" value="JAH33856.1"/>
    <property type="molecule type" value="Transcribed_RNA"/>
</dbReference>
<evidence type="ECO:0000313" key="1">
    <source>
        <dbReference type="EMBL" id="JAH33856.1"/>
    </source>
</evidence>
<proteinExistence type="predicted"/>
<sequence>MVKRRLHLVEK</sequence>